<name>A0A5M3X2H6_9ACTN</name>
<keyword evidence="1" id="KW-0812">Transmembrane</keyword>
<evidence type="ECO:0000313" key="3">
    <source>
        <dbReference type="Proteomes" id="UP000331127"/>
    </source>
</evidence>
<keyword evidence="1" id="KW-0472">Membrane</keyword>
<evidence type="ECO:0000256" key="1">
    <source>
        <dbReference type="SAM" id="Phobius"/>
    </source>
</evidence>
<proteinExistence type="predicted"/>
<keyword evidence="1" id="KW-1133">Transmembrane helix</keyword>
<organism evidence="2 3">
    <name type="scientific">Acrocarpospora macrocephala</name>
    <dbReference type="NCBI Taxonomy" id="150177"/>
    <lineage>
        <taxon>Bacteria</taxon>
        <taxon>Bacillati</taxon>
        <taxon>Actinomycetota</taxon>
        <taxon>Actinomycetes</taxon>
        <taxon>Streptosporangiales</taxon>
        <taxon>Streptosporangiaceae</taxon>
        <taxon>Acrocarpospora</taxon>
    </lineage>
</organism>
<accession>A0A5M3X2H6</accession>
<keyword evidence="3" id="KW-1185">Reference proteome</keyword>
<feature type="transmembrane region" description="Helical" evidence="1">
    <location>
        <begin position="36"/>
        <end position="57"/>
    </location>
</feature>
<evidence type="ECO:0000313" key="2">
    <source>
        <dbReference type="EMBL" id="GES14279.1"/>
    </source>
</evidence>
<reference evidence="2 3" key="1">
    <citation type="submission" date="2019-10" db="EMBL/GenBank/DDBJ databases">
        <title>Whole genome shotgun sequence of Acrocarpospora macrocephala NBRC 16266.</title>
        <authorList>
            <person name="Ichikawa N."/>
            <person name="Kimura A."/>
            <person name="Kitahashi Y."/>
            <person name="Komaki H."/>
            <person name="Oguchi A."/>
        </authorList>
    </citation>
    <scope>NUCLEOTIDE SEQUENCE [LARGE SCALE GENOMIC DNA]</scope>
    <source>
        <strain evidence="2 3">NBRC 16266</strain>
    </source>
</reference>
<feature type="transmembrane region" description="Helical" evidence="1">
    <location>
        <begin position="12"/>
        <end position="29"/>
    </location>
</feature>
<dbReference type="Proteomes" id="UP000331127">
    <property type="component" value="Unassembled WGS sequence"/>
</dbReference>
<dbReference type="RefSeq" id="WP_155359461.1">
    <property type="nucleotide sequence ID" value="NZ_BAAAHL010000058.1"/>
</dbReference>
<dbReference type="EMBL" id="BLAE01000056">
    <property type="protein sequence ID" value="GES14279.1"/>
    <property type="molecule type" value="Genomic_DNA"/>
</dbReference>
<dbReference type="OrthoDB" id="3539498at2"/>
<protein>
    <submittedName>
        <fullName evidence="2">Uncharacterized protein</fullName>
    </submittedName>
</protein>
<dbReference type="AlphaFoldDB" id="A0A5M3X2H6"/>
<feature type="transmembrane region" description="Helical" evidence="1">
    <location>
        <begin position="63"/>
        <end position="86"/>
    </location>
</feature>
<comment type="caution">
    <text evidence="2">The sequence shown here is derived from an EMBL/GenBank/DDBJ whole genome shotgun (WGS) entry which is preliminary data.</text>
</comment>
<gene>
    <name evidence="2" type="ORF">Amac_078760</name>
</gene>
<sequence>MPTVPKNAARIASWLGLIGQLCTLPFYGASGLLAPTWAITTLLLAWLTLLATAIWSVRQNSPWGLLIPFLSIALWFATISAGEAFLNWKA</sequence>